<reference evidence="2" key="1">
    <citation type="submission" date="2016-05" db="EMBL/GenBank/DDBJ databases">
        <authorList>
            <person name="Lavstsen T."/>
            <person name="Jespersen J.S."/>
        </authorList>
    </citation>
    <scope>NUCLEOTIDE SEQUENCE [LARGE SCALE GENOMIC DNA]</scope>
</reference>
<organism evidence="2 5">
    <name type="scientific">Plasmodium ovale wallikeri</name>
    <dbReference type="NCBI Taxonomy" id="864142"/>
    <lineage>
        <taxon>Eukaryota</taxon>
        <taxon>Sar</taxon>
        <taxon>Alveolata</taxon>
        <taxon>Apicomplexa</taxon>
        <taxon>Aconoidasida</taxon>
        <taxon>Haemosporida</taxon>
        <taxon>Plasmodiidae</taxon>
        <taxon>Plasmodium</taxon>
        <taxon>Plasmodium (Plasmodium)</taxon>
    </lineage>
</organism>
<keyword evidence="1" id="KW-1133">Transmembrane helix</keyword>
<keyword evidence="1" id="KW-0812">Transmembrane</keyword>
<gene>
    <name evidence="2" type="ORF">POVWA1_010480</name>
    <name evidence="3" type="ORF">POVWA2_010620</name>
</gene>
<keyword evidence="5" id="KW-1185">Reference proteome</keyword>
<evidence type="ECO:0000256" key="1">
    <source>
        <dbReference type="SAM" id="Phobius"/>
    </source>
</evidence>
<keyword evidence="1" id="KW-0472">Membrane</keyword>
<feature type="transmembrane region" description="Helical" evidence="1">
    <location>
        <begin position="27"/>
        <end position="46"/>
    </location>
</feature>
<evidence type="ECO:0000313" key="5">
    <source>
        <dbReference type="Proteomes" id="UP000078555"/>
    </source>
</evidence>
<sequence length="85" mass="9478">MAEQGENGRDFQITATNGLRVNTNCSLFSSFLIFSTMNSLAITHLYDFLSSILFEFSLFYIFISPFSGAYVGSAMTEIIPRSILT</sequence>
<evidence type="ECO:0000313" key="2">
    <source>
        <dbReference type="EMBL" id="SBT32114.1"/>
    </source>
</evidence>
<protein>
    <submittedName>
        <fullName evidence="2">Uncharacterized protein</fullName>
    </submittedName>
</protein>
<dbReference type="Proteomes" id="UP000078550">
    <property type="component" value="Unassembled WGS sequence"/>
</dbReference>
<name>A0A1A8YKN8_PLAOA</name>
<evidence type="ECO:0000313" key="4">
    <source>
        <dbReference type="Proteomes" id="UP000078550"/>
    </source>
</evidence>
<accession>A0A1A8YKN8</accession>
<dbReference type="Proteomes" id="UP000078555">
    <property type="component" value="Unassembled WGS sequence"/>
</dbReference>
<proteinExistence type="predicted"/>
<dbReference type="EMBL" id="FLRD01000033">
    <property type="protein sequence ID" value="SBT32114.1"/>
    <property type="molecule type" value="Genomic_DNA"/>
</dbReference>
<feature type="transmembrane region" description="Helical" evidence="1">
    <location>
        <begin position="52"/>
        <end position="72"/>
    </location>
</feature>
<evidence type="ECO:0000313" key="3">
    <source>
        <dbReference type="EMBL" id="SBT32639.1"/>
    </source>
</evidence>
<dbReference type="AlphaFoldDB" id="A0A1A8YKN8"/>
<reference evidence="4 5" key="2">
    <citation type="submission" date="2016-05" db="EMBL/GenBank/DDBJ databases">
        <authorList>
            <person name="Naeem Raeece"/>
        </authorList>
    </citation>
    <scope>NUCLEOTIDE SEQUENCE [LARGE SCALE GENOMIC DNA]</scope>
</reference>
<dbReference type="EMBL" id="FLRE01000041">
    <property type="protein sequence ID" value="SBT32639.1"/>
    <property type="molecule type" value="Genomic_DNA"/>
</dbReference>